<dbReference type="NCBIfam" id="TIGR00416">
    <property type="entry name" value="sms"/>
    <property type="match status" value="1"/>
</dbReference>
<dbReference type="SUPFAM" id="SSF52540">
    <property type="entry name" value="P-loop containing nucleoside triphosphate hydrolases"/>
    <property type="match status" value="1"/>
</dbReference>
<dbReference type="Gene3D" id="3.30.230.10">
    <property type="match status" value="1"/>
</dbReference>
<comment type="similarity">
    <text evidence="11 13">Belongs to the RecA family. RadA subfamily.</text>
</comment>
<name>A0A0G1DIR2_9BACT</name>
<dbReference type="CDD" id="cd01121">
    <property type="entry name" value="RadA_SMS_N"/>
    <property type="match status" value="1"/>
</dbReference>
<dbReference type="Pfam" id="PF18073">
    <property type="entry name" value="Zn_ribbon_LapB"/>
    <property type="match status" value="1"/>
</dbReference>
<keyword evidence="5" id="KW-0378">Hydrolase</keyword>
<evidence type="ECO:0000256" key="5">
    <source>
        <dbReference type="ARBA" id="ARBA00022801"/>
    </source>
</evidence>
<evidence type="ECO:0000256" key="12">
    <source>
        <dbReference type="NCBIfam" id="TIGR00416"/>
    </source>
</evidence>
<feature type="domain" description="RecA family profile 1" evidence="14">
    <location>
        <begin position="69"/>
        <end position="224"/>
    </location>
</feature>
<dbReference type="InterPro" id="IPR020568">
    <property type="entry name" value="Ribosomal_Su5_D2-typ_SF"/>
</dbReference>
<dbReference type="GO" id="GO:0000725">
    <property type="term" value="P:recombinational repair"/>
    <property type="evidence" value="ECO:0007669"/>
    <property type="project" value="UniProtKB-UniRule"/>
</dbReference>
<dbReference type="AlphaFoldDB" id="A0A0G1DIR2"/>
<dbReference type="InterPro" id="IPR014721">
    <property type="entry name" value="Ribsml_uS5_D2-typ_fold_subgr"/>
</dbReference>
<dbReference type="PATRIC" id="fig|1618443.3.peg.833"/>
<feature type="short sequence motif" description="RadA KNRFG motif" evidence="11">
    <location>
        <begin position="261"/>
        <end position="265"/>
    </location>
</feature>
<dbReference type="GO" id="GO:0005829">
    <property type="term" value="C:cytosol"/>
    <property type="evidence" value="ECO:0007669"/>
    <property type="project" value="TreeGrafter"/>
</dbReference>
<dbReference type="Pfam" id="PF13541">
    <property type="entry name" value="ChlI"/>
    <property type="match status" value="1"/>
</dbReference>
<evidence type="ECO:0000256" key="4">
    <source>
        <dbReference type="ARBA" id="ARBA00022771"/>
    </source>
</evidence>
<keyword evidence="4 13" id="KW-0863">Zinc-finger</keyword>
<dbReference type="InterPro" id="IPR020588">
    <property type="entry name" value="RecA_ATP-bd"/>
</dbReference>
<keyword evidence="7 11" id="KW-0067">ATP-binding</keyword>
<keyword evidence="1 11" id="KW-0479">Metal-binding</keyword>
<sequence length="447" mass="47781">MVKIKSSFVCQQCGYKSPSFLGKCPGCGSWNTLVETAEEESSTPWSKGRHVSLRGESGITPLINIKTAEFPRVATGLIEIDQVLGSSVSGKTIHYGLVPGSVTLLAGDPGIGKSTLALQILSTVGGLYISGEESREQLRLRADRLKLPMGKILVIPETNIENVIKRIKNTDEKLNLIIADSIQTLWSGDLTGAPGSVGQVREAALKLTDLAKTKNIPVILIGHVTKEGTIAGPMILEHIVDTVLYLEGERFQSLRLLRASKNRFGAVDEVGVFAMEETGMTGVSNPSELFIGTTSGSPGSVVVATLEGTRPMLVEIQALTVSSQLPIARRVGTGINSNRLQMLVAILQKHIRLPLGNFDIFVNAASGLKVFEPAADLGICLAIVSSFKNKALAKKTAAIGEVGLLGEVRNVVGLERRIKEAKKLGYSHIISPKTHSHISLIASEILK</sequence>
<comment type="caution">
    <text evidence="15">The sequence shown here is derived from an EMBL/GenBank/DDBJ whole genome shotgun (WGS) entry which is preliminary data.</text>
</comment>
<keyword evidence="2 11" id="KW-0547">Nucleotide-binding</keyword>
<dbReference type="SMART" id="SM00382">
    <property type="entry name" value="AAA"/>
    <property type="match status" value="1"/>
</dbReference>
<organism evidence="15 16">
    <name type="scientific">Candidatus Gottesmanbacteria bacterium GW2011_GWA2_43_14</name>
    <dbReference type="NCBI Taxonomy" id="1618443"/>
    <lineage>
        <taxon>Bacteria</taxon>
        <taxon>Candidatus Gottesmaniibacteriota</taxon>
    </lineage>
</organism>
<keyword evidence="9 11" id="KW-0238">DNA-binding</keyword>
<evidence type="ECO:0000256" key="3">
    <source>
        <dbReference type="ARBA" id="ARBA00022763"/>
    </source>
</evidence>
<evidence type="ECO:0000256" key="2">
    <source>
        <dbReference type="ARBA" id="ARBA00022741"/>
    </source>
</evidence>
<dbReference type="HAMAP" id="MF_01498">
    <property type="entry name" value="RadA_bact"/>
    <property type="match status" value="1"/>
</dbReference>
<dbReference type="PRINTS" id="PR01874">
    <property type="entry name" value="DNAREPAIRADA"/>
</dbReference>
<evidence type="ECO:0000256" key="1">
    <source>
        <dbReference type="ARBA" id="ARBA00022723"/>
    </source>
</evidence>
<comment type="function">
    <text evidence="13">DNA-dependent ATPase involved in processing of recombination intermediates, plays a role in repairing DNA breaks. Stimulates the branch migration of RecA-mediated strand transfer reactions, allowing the 3' invading strand to extend heteroduplex DNA faster. Binds ssDNA in the presence of ADP but not other nucleotides, has ATPase activity that is stimulated by ssDNA and various branched DNA structures, but inhibited by SSB. Does not have RecA's homology-searching function.</text>
</comment>
<keyword evidence="3 11" id="KW-0227">DNA damage</keyword>
<evidence type="ECO:0000256" key="11">
    <source>
        <dbReference type="HAMAP-Rule" id="MF_01498"/>
    </source>
</evidence>
<evidence type="ECO:0000256" key="6">
    <source>
        <dbReference type="ARBA" id="ARBA00022833"/>
    </source>
</evidence>
<evidence type="ECO:0000256" key="10">
    <source>
        <dbReference type="ARBA" id="ARBA00023204"/>
    </source>
</evidence>
<accession>A0A0G1DIR2</accession>
<dbReference type="GO" id="GO:0003684">
    <property type="term" value="F:damaged DNA binding"/>
    <property type="evidence" value="ECO:0007669"/>
    <property type="project" value="InterPro"/>
</dbReference>
<feature type="region of interest" description="Lon-protease-like" evidence="11">
    <location>
        <begin position="359"/>
        <end position="447"/>
    </location>
</feature>
<dbReference type="InterPro" id="IPR003593">
    <property type="entry name" value="AAA+_ATPase"/>
</dbReference>
<dbReference type="SUPFAM" id="SSF54211">
    <property type="entry name" value="Ribosomal protein S5 domain 2-like"/>
    <property type="match status" value="1"/>
</dbReference>
<dbReference type="GO" id="GO:0005524">
    <property type="term" value="F:ATP binding"/>
    <property type="evidence" value="ECO:0007669"/>
    <property type="project" value="UniProtKB-UniRule"/>
</dbReference>
<dbReference type="STRING" id="1618443.UV73_C0005G0002"/>
<dbReference type="InterPro" id="IPR027417">
    <property type="entry name" value="P-loop_NTPase"/>
</dbReference>
<evidence type="ECO:0000256" key="7">
    <source>
        <dbReference type="ARBA" id="ARBA00022840"/>
    </source>
</evidence>
<gene>
    <name evidence="11" type="primary">radA</name>
    <name evidence="15" type="ORF">UV73_C0005G0002</name>
</gene>
<evidence type="ECO:0000313" key="16">
    <source>
        <dbReference type="Proteomes" id="UP000034894"/>
    </source>
</evidence>
<evidence type="ECO:0000313" key="15">
    <source>
        <dbReference type="EMBL" id="KKS97725.1"/>
    </source>
</evidence>
<reference evidence="15 16" key="1">
    <citation type="journal article" date="2015" name="Nature">
        <title>rRNA introns, odd ribosomes, and small enigmatic genomes across a large radiation of phyla.</title>
        <authorList>
            <person name="Brown C.T."/>
            <person name="Hug L.A."/>
            <person name="Thomas B.C."/>
            <person name="Sharon I."/>
            <person name="Castelle C.J."/>
            <person name="Singh A."/>
            <person name="Wilkins M.J."/>
            <person name="Williams K.H."/>
            <person name="Banfield J.F."/>
        </authorList>
    </citation>
    <scope>NUCLEOTIDE SEQUENCE [LARGE SCALE GENOMIC DNA]</scope>
</reference>
<dbReference type="PANTHER" id="PTHR32472">
    <property type="entry name" value="DNA REPAIR PROTEIN RADA"/>
    <property type="match status" value="1"/>
</dbReference>
<dbReference type="Pfam" id="PF13481">
    <property type="entry name" value="AAA_25"/>
    <property type="match status" value="1"/>
</dbReference>
<dbReference type="InterPro" id="IPR004504">
    <property type="entry name" value="DNA_repair_RadA"/>
</dbReference>
<comment type="domain">
    <text evidence="11">The middle region has homology to RecA with ATPase motifs including the RadA KNRFG motif, while the C-terminus is homologous to Lon protease.</text>
</comment>
<dbReference type="PANTHER" id="PTHR32472:SF10">
    <property type="entry name" value="DNA REPAIR PROTEIN RADA-LIKE PROTEIN"/>
    <property type="match status" value="1"/>
</dbReference>
<keyword evidence="6 13" id="KW-0862">Zinc</keyword>
<evidence type="ECO:0000256" key="8">
    <source>
        <dbReference type="ARBA" id="ARBA00023016"/>
    </source>
</evidence>
<evidence type="ECO:0000256" key="9">
    <source>
        <dbReference type="ARBA" id="ARBA00023125"/>
    </source>
</evidence>
<keyword evidence="10 11" id="KW-0234">DNA repair</keyword>
<dbReference type="Proteomes" id="UP000034894">
    <property type="component" value="Unassembled WGS sequence"/>
</dbReference>
<dbReference type="PROSITE" id="PS50162">
    <property type="entry name" value="RECA_2"/>
    <property type="match status" value="1"/>
</dbReference>
<keyword evidence="8 11" id="KW-0346">Stress response</keyword>
<proteinExistence type="inferred from homology"/>
<evidence type="ECO:0000259" key="14">
    <source>
        <dbReference type="PROSITE" id="PS50162"/>
    </source>
</evidence>
<dbReference type="InterPro" id="IPR041166">
    <property type="entry name" value="Rubredoxin_2"/>
</dbReference>
<dbReference type="EMBL" id="LCFP01000005">
    <property type="protein sequence ID" value="KKS97725.1"/>
    <property type="molecule type" value="Genomic_DNA"/>
</dbReference>
<dbReference type="Gene3D" id="3.40.50.300">
    <property type="entry name" value="P-loop containing nucleotide triphosphate hydrolases"/>
    <property type="match status" value="1"/>
</dbReference>
<comment type="function">
    <text evidence="11">Plays a role in repairing double-strand DNA breaks, probably involving stabilizing or processing branched DNA or blocked replication forks.</text>
</comment>
<protein>
    <recommendedName>
        <fullName evidence="11 12">DNA repair protein RadA</fullName>
    </recommendedName>
</protein>
<evidence type="ECO:0000256" key="13">
    <source>
        <dbReference type="RuleBase" id="RU003555"/>
    </source>
</evidence>
<dbReference type="GO" id="GO:0016787">
    <property type="term" value="F:hydrolase activity"/>
    <property type="evidence" value="ECO:0007669"/>
    <property type="project" value="UniProtKB-KW"/>
</dbReference>
<dbReference type="GO" id="GO:0140664">
    <property type="term" value="F:ATP-dependent DNA damage sensor activity"/>
    <property type="evidence" value="ECO:0007669"/>
    <property type="project" value="InterPro"/>
</dbReference>
<feature type="binding site" evidence="11">
    <location>
        <begin position="107"/>
        <end position="114"/>
    </location>
    <ligand>
        <name>ATP</name>
        <dbReference type="ChEBI" id="CHEBI:30616"/>
    </ligand>
</feature>
<dbReference type="GO" id="GO:0008270">
    <property type="term" value="F:zinc ion binding"/>
    <property type="evidence" value="ECO:0007669"/>
    <property type="project" value="UniProtKB-KW"/>
</dbReference>